<dbReference type="EMBL" id="CM000880">
    <property type="protein sequence ID" value="PNT75478.1"/>
    <property type="molecule type" value="Genomic_DNA"/>
</dbReference>
<keyword evidence="3" id="KW-1185">Reference proteome</keyword>
<name>A0A2K2DMG7_BRADI</name>
<reference evidence="1 2" key="1">
    <citation type="journal article" date="2010" name="Nature">
        <title>Genome sequencing and analysis of the model grass Brachypodium distachyon.</title>
        <authorList>
            <consortium name="International Brachypodium Initiative"/>
        </authorList>
    </citation>
    <scope>NUCLEOTIDE SEQUENCE [LARGE SCALE GENOMIC DNA]</scope>
    <source>
        <strain evidence="1 2">Bd21</strain>
    </source>
</reference>
<accession>A0A2K2DMG7</accession>
<proteinExistence type="predicted"/>
<reference evidence="1" key="2">
    <citation type="submission" date="2017-06" db="EMBL/GenBank/DDBJ databases">
        <title>WGS assembly of Brachypodium distachyon.</title>
        <authorList>
            <consortium name="The International Brachypodium Initiative"/>
            <person name="Lucas S."/>
            <person name="Harmon-Smith M."/>
            <person name="Lail K."/>
            <person name="Tice H."/>
            <person name="Grimwood J."/>
            <person name="Bruce D."/>
            <person name="Barry K."/>
            <person name="Shu S."/>
            <person name="Lindquist E."/>
            <person name="Wang M."/>
            <person name="Pitluck S."/>
            <person name="Vogel J.P."/>
            <person name="Garvin D.F."/>
            <person name="Mockler T.C."/>
            <person name="Schmutz J."/>
            <person name="Rokhsar D."/>
            <person name="Bevan M.W."/>
        </authorList>
    </citation>
    <scope>NUCLEOTIDE SEQUENCE</scope>
    <source>
        <strain evidence="1">Bd21</strain>
    </source>
</reference>
<dbReference type="Proteomes" id="UP000008810">
    <property type="component" value="Chromosome 1"/>
</dbReference>
<reference evidence="2" key="3">
    <citation type="submission" date="2018-08" db="UniProtKB">
        <authorList>
            <consortium name="EnsemblPlants"/>
        </authorList>
    </citation>
    <scope>IDENTIFICATION</scope>
    <source>
        <strain evidence="2">cv. Bd21</strain>
    </source>
</reference>
<evidence type="ECO:0000313" key="3">
    <source>
        <dbReference type="Proteomes" id="UP000008810"/>
    </source>
</evidence>
<dbReference type="InParanoid" id="A0A2K2DMG7"/>
<gene>
    <name evidence="1" type="ORF">BRADI_1g33165v3</name>
</gene>
<sequence>MDCFGGSTSASRERSLSILWCLRTGCRRVSFWACLLLLAVGSSPDSTP</sequence>
<dbReference type="Gramene" id="PNT75478">
    <property type="protein sequence ID" value="PNT75478"/>
    <property type="gene ID" value="BRADI_1g33165v3"/>
</dbReference>
<evidence type="ECO:0000313" key="1">
    <source>
        <dbReference type="EMBL" id="PNT75478.1"/>
    </source>
</evidence>
<organism evidence="1">
    <name type="scientific">Brachypodium distachyon</name>
    <name type="common">Purple false brome</name>
    <name type="synonym">Trachynia distachya</name>
    <dbReference type="NCBI Taxonomy" id="15368"/>
    <lineage>
        <taxon>Eukaryota</taxon>
        <taxon>Viridiplantae</taxon>
        <taxon>Streptophyta</taxon>
        <taxon>Embryophyta</taxon>
        <taxon>Tracheophyta</taxon>
        <taxon>Spermatophyta</taxon>
        <taxon>Magnoliopsida</taxon>
        <taxon>Liliopsida</taxon>
        <taxon>Poales</taxon>
        <taxon>Poaceae</taxon>
        <taxon>BOP clade</taxon>
        <taxon>Pooideae</taxon>
        <taxon>Stipodae</taxon>
        <taxon>Brachypodieae</taxon>
        <taxon>Brachypodium</taxon>
    </lineage>
</organism>
<dbReference type="EnsemblPlants" id="PNT75478">
    <property type="protein sequence ID" value="PNT75478"/>
    <property type="gene ID" value="BRADI_1g33165v3"/>
</dbReference>
<protein>
    <submittedName>
        <fullName evidence="1 2">Uncharacterized protein</fullName>
    </submittedName>
</protein>
<evidence type="ECO:0000313" key="2">
    <source>
        <dbReference type="EnsemblPlants" id="PNT75478"/>
    </source>
</evidence>
<dbReference type="AlphaFoldDB" id="A0A2K2DMG7"/>